<reference evidence="5 6" key="1">
    <citation type="submission" date="2016-11" db="EMBL/GenBank/DDBJ databases">
        <authorList>
            <person name="Jaros S."/>
            <person name="Januszkiewicz K."/>
            <person name="Wedrychowicz H."/>
        </authorList>
    </citation>
    <scope>NUCLEOTIDE SEQUENCE [LARGE SCALE GENOMIC DNA]</scope>
    <source>
        <strain evidence="5 6">DSM 3089</strain>
    </source>
</reference>
<feature type="binding site" evidence="3">
    <location>
        <position position="233"/>
    </location>
    <ligand>
        <name>Zn(2+)</name>
        <dbReference type="ChEBI" id="CHEBI:29105"/>
    </ligand>
</feature>
<dbReference type="EMBL" id="FQXP01000006">
    <property type="protein sequence ID" value="SHH89066.1"/>
    <property type="molecule type" value="Genomic_DNA"/>
</dbReference>
<sequence>MRDVIIFDGAMGTELMKYGLKWGQCAEAFNIHKPEVIRDIHKRYLESGADIITTNTFGANSANLSKKGYEVEAVIKRALKLANEAVREYKEEAGVENQHRSSIEVELCEKPNRILGSRIHSLLEEKKKLVAFDLGPTAMLPPYGNMSEEEVEALFEEQIISADQEQYDIVLIETMLSLKECILAIKAVKKHCDKPIICTFTFSEEGKNLSNESIEDIVSELSKFNIDCLGANCSFGPFGMQKIAKELLKATELPIIVQPNAGLPKKVNNQNVYDMTPGEFKSAIIPMINEGISIIGGCCGTNYEYIKELATIREK</sequence>
<dbReference type="STRING" id="1121306.SAMN02745196_01759"/>
<gene>
    <name evidence="5" type="ORF">SAMN02745196_01759</name>
</gene>
<dbReference type="Gene3D" id="3.20.20.330">
    <property type="entry name" value="Homocysteine-binding-like domain"/>
    <property type="match status" value="1"/>
</dbReference>
<evidence type="ECO:0000313" key="5">
    <source>
        <dbReference type="EMBL" id="SHH89066.1"/>
    </source>
</evidence>
<dbReference type="InterPro" id="IPR036589">
    <property type="entry name" value="HCY_dom_sf"/>
</dbReference>
<keyword evidence="2 3" id="KW-0808">Transferase</keyword>
<keyword evidence="1 3" id="KW-0489">Methyltransferase</keyword>
<evidence type="ECO:0000256" key="1">
    <source>
        <dbReference type="ARBA" id="ARBA00022603"/>
    </source>
</evidence>
<name>A0A1M5WND2_9CLOT</name>
<keyword evidence="6" id="KW-1185">Reference proteome</keyword>
<dbReference type="RefSeq" id="WP_072831655.1">
    <property type="nucleotide sequence ID" value="NZ_FQXP01000006.1"/>
</dbReference>
<organism evidence="5 6">
    <name type="scientific">Clostridium collagenovorans DSM 3089</name>
    <dbReference type="NCBI Taxonomy" id="1121306"/>
    <lineage>
        <taxon>Bacteria</taxon>
        <taxon>Bacillati</taxon>
        <taxon>Bacillota</taxon>
        <taxon>Clostridia</taxon>
        <taxon>Eubacteriales</taxon>
        <taxon>Clostridiaceae</taxon>
        <taxon>Clostridium</taxon>
    </lineage>
</organism>
<dbReference type="OrthoDB" id="9803687at2"/>
<evidence type="ECO:0000256" key="2">
    <source>
        <dbReference type="ARBA" id="ARBA00022679"/>
    </source>
</evidence>
<dbReference type="GO" id="GO:0046872">
    <property type="term" value="F:metal ion binding"/>
    <property type="evidence" value="ECO:0007669"/>
    <property type="project" value="UniProtKB-KW"/>
</dbReference>
<evidence type="ECO:0000256" key="3">
    <source>
        <dbReference type="PROSITE-ProRule" id="PRU00333"/>
    </source>
</evidence>
<comment type="cofactor">
    <cofactor evidence="3">
        <name>Zn(2+)</name>
        <dbReference type="ChEBI" id="CHEBI:29105"/>
    </cofactor>
</comment>
<accession>A0A1M5WND2</accession>
<dbReference type="Proteomes" id="UP000184526">
    <property type="component" value="Unassembled WGS sequence"/>
</dbReference>
<dbReference type="Pfam" id="PF02574">
    <property type="entry name" value="S-methyl_trans"/>
    <property type="match status" value="1"/>
</dbReference>
<protein>
    <submittedName>
        <fullName evidence="5">Methionine synthase I (Cobalamin-dependent), methyltransferase domain</fullName>
    </submittedName>
</protein>
<evidence type="ECO:0000313" key="6">
    <source>
        <dbReference type="Proteomes" id="UP000184526"/>
    </source>
</evidence>
<dbReference type="SUPFAM" id="SSF82282">
    <property type="entry name" value="Homocysteine S-methyltransferase"/>
    <property type="match status" value="1"/>
</dbReference>
<dbReference type="InterPro" id="IPR003726">
    <property type="entry name" value="HCY_dom"/>
</dbReference>
<dbReference type="PROSITE" id="PS50970">
    <property type="entry name" value="HCY"/>
    <property type="match status" value="1"/>
</dbReference>
<dbReference type="PANTHER" id="PTHR11103">
    <property type="entry name" value="SLR1189 PROTEIN"/>
    <property type="match status" value="1"/>
</dbReference>
<feature type="binding site" evidence="3">
    <location>
        <position position="299"/>
    </location>
    <ligand>
        <name>Zn(2+)</name>
        <dbReference type="ChEBI" id="CHEBI:29105"/>
    </ligand>
</feature>
<dbReference type="PANTHER" id="PTHR11103:SF18">
    <property type="entry name" value="SLR1189 PROTEIN"/>
    <property type="match status" value="1"/>
</dbReference>
<feature type="domain" description="Hcy-binding" evidence="4">
    <location>
        <begin position="1"/>
        <end position="313"/>
    </location>
</feature>
<keyword evidence="3" id="KW-0862">Zinc</keyword>
<dbReference type="GO" id="GO:0032259">
    <property type="term" value="P:methylation"/>
    <property type="evidence" value="ECO:0007669"/>
    <property type="project" value="UniProtKB-KW"/>
</dbReference>
<feature type="binding site" evidence="3">
    <location>
        <position position="298"/>
    </location>
    <ligand>
        <name>Zn(2+)</name>
        <dbReference type="ChEBI" id="CHEBI:29105"/>
    </ligand>
</feature>
<dbReference type="GO" id="GO:0008168">
    <property type="term" value="F:methyltransferase activity"/>
    <property type="evidence" value="ECO:0007669"/>
    <property type="project" value="UniProtKB-UniRule"/>
</dbReference>
<evidence type="ECO:0000259" key="4">
    <source>
        <dbReference type="PROSITE" id="PS50970"/>
    </source>
</evidence>
<dbReference type="AlphaFoldDB" id="A0A1M5WND2"/>
<proteinExistence type="predicted"/>
<keyword evidence="3" id="KW-0479">Metal-binding</keyword>